<comment type="caution">
    <text evidence="2">The sequence shown here is derived from an EMBL/GenBank/DDBJ whole genome shotgun (WGS) entry which is preliminary data.</text>
</comment>
<evidence type="ECO:0000256" key="1">
    <source>
        <dbReference type="SAM" id="Phobius"/>
    </source>
</evidence>
<dbReference type="EMBL" id="MFBT01000005">
    <property type="protein sequence ID" value="OGE00125.1"/>
    <property type="molecule type" value="Genomic_DNA"/>
</dbReference>
<dbReference type="Proteomes" id="UP000177039">
    <property type="component" value="Unassembled WGS sequence"/>
</dbReference>
<dbReference type="Pfam" id="PF05137">
    <property type="entry name" value="PilN"/>
    <property type="match status" value="1"/>
</dbReference>
<dbReference type="PANTHER" id="PTHR40278">
    <property type="entry name" value="DNA UTILIZATION PROTEIN HOFN"/>
    <property type="match status" value="1"/>
</dbReference>
<evidence type="ECO:0000313" key="2">
    <source>
        <dbReference type="EMBL" id="OGE00125.1"/>
    </source>
</evidence>
<dbReference type="InterPro" id="IPR052534">
    <property type="entry name" value="Extracell_DNA_Util/SecSys_Comp"/>
</dbReference>
<dbReference type="InterPro" id="IPR007813">
    <property type="entry name" value="PilN"/>
</dbReference>
<proteinExistence type="predicted"/>
<keyword evidence="1" id="KW-1133">Transmembrane helix</keyword>
<keyword evidence="1" id="KW-0472">Membrane</keyword>
<evidence type="ECO:0000313" key="3">
    <source>
        <dbReference type="Proteomes" id="UP000177039"/>
    </source>
</evidence>
<organism evidence="2 3">
    <name type="scientific">Candidatus Curtissbacteria bacterium RIFCSPLOWO2_01_FULL_42_50</name>
    <dbReference type="NCBI Taxonomy" id="1797730"/>
    <lineage>
        <taxon>Bacteria</taxon>
        <taxon>Candidatus Curtissiibacteriota</taxon>
    </lineage>
</organism>
<protein>
    <submittedName>
        <fullName evidence="2">Uncharacterized protein</fullName>
    </submittedName>
</protein>
<gene>
    <name evidence="2" type="ORF">A3B54_01855</name>
</gene>
<sequence length="180" mass="19140">MADINLLPVAEKEAENLEVLRKRLTIVSIVLLVFTAVFTLITLGLFTSFASQRSNLITKIEASSNEINSLKATEELIVVIKGKVSAGYKILTARVNFANIFGQLSGLVPAGVYFTDMRFTSDKVIISGKAKTSAEMAGLVSSLTSASGSQIISSVNIDSLNSDENGVFSFAISGQLAVTK</sequence>
<feature type="transmembrane region" description="Helical" evidence="1">
    <location>
        <begin position="26"/>
        <end position="50"/>
    </location>
</feature>
<dbReference type="AlphaFoldDB" id="A0A1F5H7W4"/>
<reference evidence="2 3" key="1">
    <citation type="journal article" date="2016" name="Nat. Commun.">
        <title>Thousands of microbial genomes shed light on interconnected biogeochemical processes in an aquifer system.</title>
        <authorList>
            <person name="Anantharaman K."/>
            <person name="Brown C.T."/>
            <person name="Hug L.A."/>
            <person name="Sharon I."/>
            <person name="Castelle C.J."/>
            <person name="Probst A.J."/>
            <person name="Thomas B.C."/>
            <person name="Singh A."/>
            <person name="Wilkins M.J."/>
            <person name="Karaoz U."/>
            <person name="Brodie E.L."/>
            <person name="Williams K.H."/>
            <person name="Hubbard S.S."/>
            <person name="Banfield J.F."/>
        </authorList>
    </citation>
    <scope>NUCLEOTIDE SEQUENCE [LARGE SCALE GENOMIC DNA]</scope>
</reference>
<accession>A0A1F5H7W4</accession>
<dbReference type="PANTHER" id="PTHR40278:SF1">
    <property type="entry name" value="DNA UTILIZATION PROTEIN HOFN"/>
    <property type="match status" value="1"/>
</dbReference>
<keyword evidence="1" id="KW-0812">Transmembrane</keyword>
<name>A0A1F5H7W4_9BACT</name>